<protein>
    <recommendedName>
        <fullName evidence="11">Vomeronasal type-1 receptor</fullName>
    </recommendedName>
</protein>
<evidence type="ECO:0000256" key="2">
    <source>
        <dbReference type="ARBA" id="ARBA00010663"/>
    </source>
</evidence>
<evidence type="ECO:0000256" key="5">
    <source>
        <dbReference type="ARBA" id="ARBA00022692"/>
    </source>
</evidence>
<organism evidence="13 14">
    <name type="scientific">Erpetoichthys calabaricus</name>
    <name type="common">Rope fish</name>
    <name type="synonym">Calamoichthys calabaricus</name>
    <dbReference type="NCBI Taxonomy" id="27687"/>
    <lineage>
        <taxon>Eukaryota</taxon>
        <taxon>Metazoa</taxon>
        <taxon>Chordata</taxon>
        <taxon>Craniata</taxon>
        <taxon>Vertebrata</taxon>
        <taxon>Euteleostomi</taxon>
        <taxon>Actinopterygii</taxon>
        <taxon>Polypteriformes</taxon>
        <taxon>Polypteridae</taxon>
        <taxon>Erpetoichthys</taxon>
    </lineage>
</organism>
<evidence type="ECO:0000256" key="6">
    <source>
        <dbReference type="ARBA" id="ARBA00022989"/>
    </source>
</evidence>
<dbReference type="PANTHER" id="PTHR24062">
    <property type="entry name" value="VOMERONASAL TYPE-1 RECEPTOR"/>
    <property type="match status" value="1"/>
</dbReference>
<keyword evidence="6 11" id="KW-1133">Transmembrane helix</keyword>
<evidence type="ECO:0000256" key="7">
    <source>
        <dbReference type="ARBA" id="ARBA00023040"/>
    </source>
</evidence>
<evidence type="ECO:0000259" key="12">
    <source>
        <dbReference type="PROSITE" id="PS50262"/>
    </source>
</evidence>
<dbReference type="PROSITE" id="PS50262">
    <property type="entry name" value="G_PROTEIN_RECEP_F1_2"/>
    <property type="match status" value="1"/>
</dbReference>
<keyword evidence="5 11" id="KW-0812">Transmembrane</keyword>
<evidence type="ECO:0000256" key="3">
    <source>
        <dbReference type="ARBA" id="ARBA00022475"/>
    </source>
</evidence>
<keyword evidence="3 11" id="KW-1003">Cell membrane</keyword>
<sequence length="335" mass="37221">NNLKGLGIMDTTDTRLVLKAAAFLILTAISIPANIFVCIAFLQTLVTEGKLMTADIILCHLAFANLMVALVRSIPQTMAAFGSKDMFDDDGCKMAIFCFRVFRGLSISLTCLLSTYQAVLVSPATSRLAPLKSKIPEYLMHIIFILYIMNCVSYSNTLLNSVASFPNNTIPLYTFNLQFCFITYPTYIDFISGGLTKFFSDLLFIVLMAIMSGYILVVLYRHGKRVRSLRSSDSSQSGARAEVKALLYHHGKKMKNILSSDNSQKGRRAEAKASRAVVTLVILFSTMKGNFGVSLHNEDINCPPFTIYLQSLCMQIETFSTPGMMDGWMDRIIFG</sequence>
<feature type="transmembrane region" description="Helical" evidence="11">
    <location>
        <begin position="54"/>
        <end position="74"/>
    </location>
</feature>
<feature type="domain" description="G-protein coupled receptors family 1 profile" evidence="12">
    <location>
        <begin position="33"/>
        <end position="284"/>
    </location>
</feature>
<keyword evidence="8 11" id="KW-0472">Membrane</keyword>
<reference evidence="13" key="3">
    <citation type="submission" date="2025-09" db="UniProtKB">
        <authorList>
            <consortium name="Ensembl"/>
        </authorList>
    </citation>
    <scope>IDENTIFICATION</scope>
</reference>
<keyword evidence="7 11" id="KW-0297">G-protein coupled receptor</keyword>
<evidence type="ECO:0000256" key="9">
    <source>
        <dbReference type="ARBA" id="ARBA00023170"/>
    </source>
</evidence>
<dbReference type="Proteomes" id="UP000694620">
    <property type="component" value="Chromosome 3"/>
</dbReference>
<dbReference type="InterPro" id="IPR004072">
    <property type="entry name" value="Vmron_rcpt_1"/>
</dbReference>
<dbReference type="GO" id="GO:0005886">
    <property type="term" value="C:plasma membrane"/>
    <property type="evidence" value="ECO:0007669"/>
    <property type="project" value="UniProtKB-SubCell"/>
</dbReference>
<evidence type="ECO:0000256" key="11">
    <source>
        <dbReference type="RuleBase" id="RU364061"/>
    </source>
</evidence>
<dbReference type="GO" id="GO:0016503">
    <property type="term" value="F:pheromone receptor activity"/>
    <property type="evidence" value="ECO:0007669"/>
    <property type="project" value="InterPro"/>
</dbReference>
<name>A0A8C4SX65_ERPCA</name>
<comment type="similarity">
    <text evidence="2 11">Belongs to the G-protein coupled receptor 1 family.</text>
</comment>
<accession>A0A8C4SX65</accession>
<feature type="transmembrane region" description="Helical" evidence="11">
    <location>
        <begin position="94"/>
        <end position="116"/>
    </location>
</feature>
<dbReference type="Ensembl" id="ENSECRT00000023379.1">
    <property type="protein sequence ID" value="ENSECRP00000022886.1"/>
    <property type="gene ID" value="ENSECRG00000015416.1"/>
</dbReference>
<evidence type="ECO:0000313" key="14">
    <source>
        <dbReference type="Proteomes" id="UP000694620"/>
    </source>
</evidence>
<dbReference type="AlphaFoldDB" id="A0A8C4SX65"/>
<evidence type="ECO:0000256" key="10">
    <source>
        <dbReference type="ARBA" id="ARBA00023224"/>
    </source>
</evidence>
<feature type="transmembrane region" description="Helical" evidence="11">
    <location>
        <begin position="20"/>
        <end position="42"/>
    </location>
</feature>
<reference evidence="13" key="2">
    <citation type="submission" date="2025-08" db="UniProtKB">
        <authorList>
            <consortium name="Ensembl"/>
        </authorList>
    </citation>
    <scope>IDENTIFICATION</scope>
</reference>
<dbReference type="GeneTree" id="ENSGT01030000234553"/>
<keyword evidence="10 11" id="KW-0807">Transducer</keyword>
<dbReference type="GO" id="GO:0019236">
    <property type="term" value="P:response to pheromone"/>
    <property type="evidence" value="ECO:0007669"/>
    <property type="project" value="UniProtKB-KW"/>
</dbReference>
<dbReference type="InterPro" id="IPR017452">
    <property type="entry name" value="GPCR_Rhodpsn_7TM"/>
</dbReference>
<dbReference type="Pfam" id="PF03402">
    <property type="entry name" value="V1R"/>
    <property type="match status" value="1"/>
</dbReference>
<keyword evidence="14" id="KW-1185">Reference proteome</keyword>
<dbReference type="SUPFAM" id="SSF81321">
    <property type="entry name" value="Family A G protein-coupled receptor-like"/>
    <property type="match status" value="1"/>
</dbReference>
<comment type="subcellular location">
    <subcellularLocation>
        <location evidence="1 11">Cell membrane</location>
        <topology evidence="1 11">Multi-pass membrane protein</topology>
    </subcellularLocation>
</comment>
<evidence type="ECO:0000256" key="4">
    <source>
        <dbReference type="ARBA" id="ARBA00022507"/>
    </source>
</evidence>
<keyword evidence="9 11" id="KW-0675">Receptor</keyword>
<dbReference type="Gene3D" id="1.20.1070.10">
    <property type="entry name" value="Rhodopsin 7-helix transmembrane proteins"/>
    <property type="match status" value="1"/>
</dbReference>
<evidence type="ECO:0000256" key="1">
    <source>
        <dbReference type="ARBA" id="ARBA00004651"/>
    </source>
</evidence>
<feature type="transmembrane region" description="Helical" evidence="11">
    <location>
        <begin position="137"/>
        <end position="155"/>
    </location>
</feature>
<proteinExistence type="inferred from homology"/>
<evidence type="ECO:0000313" key="13">
    <source>
        <dbReference type="Ensembl" id="ENSECRP00000022886.1"/>
    </source>
</evidence>
<feature type="transmembrane region" description="Helical" evidence="11">
    <location>
        <begin position="202"/>
        <end position="220"/>
    </location>
</feature>
<reference evidence="13" key="1">
    <citation type="submission" date="2021-06" db="EMBL/GenBank/DDBJ databases">
        <authorList>
            <consortium name="Wellcome Sanger Institute Data Sharing"/>
        </authorList>
    </citation>
    <scope>NUCLEOTIDE SEQUENCE [LARGE SCALE GENOMIC DNA]</scope>
</reference>
<keyword evidence="4 11" id="KW-0589">Pheromone response</keyword>
<evidence type="ECO:0000256" key="8">
    <source>
        <dbReference type="ARBA" id="ARBA00023136"/>
    </source>
</evidence>